<protein>
    <submittedName>
        <fullName evidence="1">Uncharacterized protein</fullName>
    </submittedName>
</protein>
<organism evidence="1">
    <name type="scientific">marine sediment metagenome</name>
    <dbReference type="NCBI Taxonomy" id="412755"/>
    <lineage>
        <taxon>unclassified sequences</taxon>
        <taxon>metagenomes</taxon>
        <taxon>ecological metagenomes</taxon>
    </lineage>
</organism>
<name>X1R2C1_9ZZZZ</name>
<reference evidence="1" key="1">
    <citation type="journal article" date="2014" name="Front. Microbiol.">
        <title>High frequency of phylogenetically diverse reductive dehalogenase-homologous genes in deep subseafloor sedimentary metagenomes.</title>
        <authorList>
            <person name="Kawai M."/>
            <person name="Futagami T."/>
            <person name="Toyoda A."/>
            <person name="Takaki Y."/>
            <person name="Nishi S."/>
            <person name="Hori S."/>
            <person name="Arai W."/>
            <person name="Tsubouchi T."/>
            <person name="Morono Y."/>
            <person name="Uchiyama I."/>
            <person name="Ito T."/>
            <person name="Fujiyama A."/>
            <person name="Inagaki F."/>
            <person name="Takami H."/>
        </authorList>
    </citation>
    <scope>NUCLEOTIDE SEQUENCE</scope>
    <source>
        <strain evidence="1">Expedition CK06-06</strain>
    </source>
</reference>
<comment type="caution">
    <text evidence="1">The sequence shown here is derived from an EMBL/GenBank/DDBJ whole genome shotgun (WGS) entry which is preliminary data.</text>
</comment>
<dbReference type="EMBL" id="BARW01006369">
    <property type="protein sequence ID" value="GAI74907.1"/>
    <property type="molecule type" value="Genomic_DNA"/>
</dbReference>
<evidence type="ECO:0000313" key="1">
    <source>
        <dbReference type="EMBL" id="GAI74907.1"/>
    </source>
</evidence>
<gene>
    <name evidence="1" type="ORF">S12H4_13371</name>
</gene>
<dbReference type="AlphaFoldDB" id="X1R2C1"/>
<accession>X1R2C1</accession>
<sequence>MLFLHFAEVSGTSQKNLKNKIRKKIDLKPKKLFFKKTISTSQKSLKLFLSKK</sequence>
<proteinExistence type="predicted"/>